<evidence type="ECO:0000259" key="12">
    <source>
        <dbReference type="PROSITE" id="PS51278"/>
    </source>
</evidence>
<keyword evidence="7 9" id="KW-0315">Glutamine amidotransferase</keyword>
<evidence type="ECO:0000256" key="8">
    <source>
        <dbReference type="ARBA" id="ARBA00048741"/>
    </source>
</evidence>
<comment type="catalytic activity">
    <reaction evidence="8">
        <text>L-aspartate + L-glutamine + ATP + H2O = L-asparagine + L-glutamate + AMP + diphosphate + H(+)</text>
        <dbReference type="Rhea" id="RHEA:12228"/>
        <dbReference type="ChEBI" id="CHEBI:15377"/>
        <dbReference type="ChEBI" id="CHEBI:15378"/>
        <dbReference type="ChEBI" id="CHEBI:29985"/>
        <dbReference type="ChEBI" id="CHEBI:29991"/>
        <dbReference type="ChEBI" id="CHEBI:30616"/>
        <dbReference type="ChEBI" id="CHEBI:33019"/>
        <dbReference type="ChEBI" id="CHEBI:58048"/>
        <dbReference type="ChEBI" id="CHEBI:58359"/>
        <dbReference type="ChEBI" id="CHEBI:456215"/>
        <dbReference type="EC" id="6.3.5.4"/>
    </reaction>
</comment>
<dbReference type="STRING" id="1122930.SAMN02745168_1648"/>
<accession>A0A1W2AA39</accession>
<name>A0A1W2AA39_9FIRM</name>
<protein>
    <recommendedName>
        <fullName evidence="3">asparagine synthase (glutamine-hydrolyzing)</fullName>
        <ecNumber evidence="3">6.3.5.4</ecNumber>
    </recommendedName>
</protein>
<dbReference type="GO" id="GO:0005829">
    <property type="term" value="C:cytosol"/>
    <property type="evidence" value="ECO:0007669"/>
    <property type="project" value="TreeGrafter"/>
</dbReference>
<dbReference type="Gene3D" id="3.40.50.620">
    <property type="entry name" value="HUPs"/>
    <property type="match status" value="1"/>
</dbReference>
<dbReference type="InterPro" id="IPR033738">
    <property type="entry name" value="AsnB_N"/>
</dbReference>
<dbReference type="InterPro" id="IPR029055">
    <property type="entry name" value="Ntn_hydrolases_N"/>
</dbReference>
<evidence type="ECO:0000256" key="4">
    <source>
        <dbReference type="ARBA" id="ARBA00022741"/>
    </source>
</evidence>
<evidence type="ECO:0000313" key="13">
    <source>
        <dbReference type="EMBL" id="SMC57585.1"/>
    </source>
</evidence>
<keyword evidence="9" id="KW-0028">Amino-acid biosynthesis</keyword>
<evidence type="ECO:0000256" key="3">
    <source>
        <dbReference type="ARBA" id="ARBA00012737"/>
    </source>
</evidence>
<feature type="active site" description="For GATase activity" evidence="9">
    <location>
        <position position="2"/>
    </location>
</feature>
<keyword evidence="14" id="KW-1185">Reference proteome</keyword>
<dbReference type="PANTHER" id="PTHR43284:SF1">
    <property type="entry name" value="ASPARAGINE SYNTHETASE"/>
    <property type="match status" value="1"/>
</dbReference>
<dbReference type="InterPro" id="IPR014729">
    <property type="entry name" value="Rossmann-like_a/b/a_fold"/>
</dbReference>
<dbReference type="Gene3D" id="3.60.20.10">
    <property type="entry name" value="Glutamine Phosphoribosylpyrophosphate, subunit 1, domain 1"/>
    <property type="match status" value="1"/>
</dbReference>
<dbReference type="EC" id="6.3.5.4" evidence="3"/>
<dbReference type="PIRSF" id="PIRSF001589">
    <property type="entry name" value="Asn_synthetase_glu-h"/>
    <property type="match status" value="1"/>
</dbReference>
<dbReference type="SUPFAM" id="SSF52402">
    <property type="entry name" value="Adenine nucleotide alpha hydrolases-like"/>
    <property type="match status" value="1"/>
</dbReference>
<dbReference type="InterPro" id="IPR017932">
    <property type="entry name" value="GATase_2_dom"/>
</dbReference>
<feature type="domain" description="Glutamine amidotransferase type-2" evidence="12">
    <location>
        <begin position="2"/>
        <end position="218"/>
    </location>
</feature>
<feature type="binding site" evidence="10">
    <location>
        <position position="295"/>
    </location>
    <ligand>
        <name>ATP</name>
        <dbReference type="ChEBI" id="CHEBI:30616"/>
    </ligand>
</feature>
<keyword evidence="6 9" id="KW-0061">Asparagine biosynthesis</keyword>
<dbReference type="CDD" id="cd00712">
    <property type="entry name" value="AsnB"/>
    <property type="match status" value="1"/>
</dbReference>
<evidence type="ECO:0000256" key="7">
    <source>
        <dbReference type="ARBA" id="ARBA00022962"/>
    </source>
</evidence>
<evidence type="ECO:0000256" key="1">
    <source>
        <dbReference type="ARBA" id="ARBA00005187"/>
    </source>
</evidence>
<dbReference type="InterPro" id="IPR051786">
    <property type="entry name" value="ASN_synthetase/amidase"/>
</dbReference>
<dbReference type="AlphaFoldDB" id="A0A1W2AA39"/>
<dbReference type="CDD" id="cd01991">
    <property type="entry name" value="Asn_synthase_B_C"/>
    <property type="match status" value="1"/>
</dbReference>
<gene>
    <name evidence="13" type="ORF">SAMN02745168_1648</name>
</gene>
<feature type="site" description="Important for beta-aspartyl-AMP intermediate formation" evidence="11">
    <location>
        <position position="380"/>
    </location>
</feature>
<dbReference type="RefSeq" id="WP_084234322.1">
    <property type="nucleotide sequence ID" value="NZ_FWXW01000003.1"/>
</dbReference>
<dbReference type="GO" id="GO:0005524">
    <property type="term" value="F:ATP binding"/>
    <property type="evidence" value="ECO:0007669"/>
    <property type="project" value="UniProtKB-KW"/>
</dbReference>
<proteinExistence type="inferred from homology"/>
<dbReference type="GO" id="GO:0006529">
    <property type="term" value="P:asparagine biosynthetic process"/>
    <property type="evidence" value="ECO:0007669"/>
    <property type="project" value="UniProtKB-KW"/>
</dbReference>
<dbReference type="Pfam" id="PF00733">
    <property type="entry name" value="Asn_synthase"/>
    <property type="match status" value="1"/>
</dbReference>
<dbReference type="OrthoDB" id="9763290at2"/>
<evidence type="ECO:0000256" key="5">
    <source>
        <dbReference type="ARBA" id="ARBA00022840"/>
    </source>
</evidence>
<evidence type="ECO:0000256" key="9">
    <source>
        <dbReference type="PIRSR" id="PIRSR001589-1"/>
    </source>
</evidence>
<keyword evidence="5 10" id="KW-0067">ATP-binding</keyword>
<organism evidence="13 14">
    <name type="scientific">Papillibacter cinnamivorans DSM 12816</name>
    <dbReference type="NCBI Taxonomy" id="1122930"/>
    <lineage>
        <taxon>Bacteria</taxon>
        <taxon>Bacillati</taxon>
        <taxon>Bacillota</taxon>
        <taxon>Clostridia</taxon>
        <taxon>Eubacteriales</taxon>
        <taxon>Oscillospiraceae</taxon>
        <taxon>Papillibacter</taxon>
    </lineage>
</organism>
<sequence length="613" mass="71326">MCGIAGTIDFSPGYREETARGTAEEMINRLRRRGPDQEGRYHAEHVSLAHTRLCVVDIEMGRQPMTARAGGHDVTLIYNGELYNTEDLRRELIGLGHRFRGHSDTEVLLASYLEWGERCPEKMNGIFAFSIWDGRKQTLFFARDRMGVKPFFYAASGDRFVFGSELKALLAHPDVRPRIDLRSVAELMLVGPGRTPGYGVFTDIDELRPGCCGTFSRDGLKLRAYWKLEDREHREDFTETVEHVRFLVTDAIRRQLVSDVPICTFLSGGLDSSIISTLAARELKERGERLRTFSVDYTDNARYFKPTAFQPNSDSDYIGIMQEFLDSEHRTVILSPEELADALFPAVDARDLPGMADVDSSLLLFCKEIKRHATVALSGECADEIFGGYPWFRDEKIRVQEGFPWAQSTLFRFGFLREELQERMDPQGYVMDLYSRTVESAPKDFAPTPLEKRMREMVKLNMDWFMQTLLDRKDRMSMYSGLEVRVPFCDHRIAEYLYSTPWEFKNYQGREKGLLRTAMEGVLPEVILWRKKSPYPKTWHTEYRRLVSERLRERIEDPSSPLLQLVRKEELERLLLSERPTPWYGQLMTTPQTIAYFLQLEYWMRKYRVEVRI</sequence>
<dbReference type="InterPro" id="IPR001962">
    <property type="entry name" value="Asn_synthase"/>
</dbReference>
<dbReference type="SUPFAM" id="SSF56235">
    <property type="entry name" value="N-terminal nucleophile aminohydrolases (Ntn hydrolases)"/>
    <property type="match status" value="1"/>
</dbReference>
<dbReference type="EMBL" id="FWXW01000003">
    <property type="protein sequence ID" value="SMC57585.1"/>
    <property type="molecule type" value="Genomic_DNA"/>
</dbReference>
<reference evidence="13 14" key="1">
    <citation type="submission" date="2017-04" db="EMBL/GenBank/DDBJ databases">
        <authorList>
            <person name="Afonso C.L."/>
            <person name="Miller P.J."/>
            <person name="Scott M.A."/>
            <person name="Spackman E."/>
            <person name="Goraichik I."/>
            <person name="Dimitrov K.M."/>
            <person name="Suarez D.L."/>
            <person name="Swayne D.E."/>
        </authorList>
    </citation>
    <scope>NUCLEOTIDE SEQUENCE [LARGE SCALE GENOMIC DNA]</scope>
    <source>
        <strain evidence="13 14">DSM 12816</strain>
    </source>
</reference>
<comment type="similarity">
    <text evidence="2">Belongs to the asparagine synthetase family.</text>
</comment>
<evidence type="ECO:0000256" key="6">
    <source>
        <dbReference type="ARBA" id="ARBA00022888"/>
    </source>
</evidence>
<comment type="pathway">
    <text evidence="1">Amino-acid biosynthesis; L-asparagine biosynthesis; L-asparagine from L-aspartate (L-Gln route): step 1/1.</text>
</comment>
<evidence type="ECO:0000313" key="14">
    <source>
        <dbReference type="Proteomes" id="UP000192790"/>
    </source>
</evidence>
<dbReference type="Proteomes" id="UP000192790">
    <property type="component" value="Unassembled WGS sequence"/>
</dbReference>
<feature type="binding site" evidence="10">
    <location>
        <begin position="378"/>
        <end position="379"/>
    </location>
    <ligand>
        <name>ATP</name>
        <dbReference type="ChEBI" id="CHEBI:30616"/>
    </ligand>
</feature>
<evidence type="ECO:0000256" key="10">
    <source>
        <dbReference type="PIRSR" id="PIRSR001589-2"/>
    </source>
</evidence>
<dbReference type="NCBIfam" id="TIGR01536">
    <property type="entry name" value="asn_synth_AEB"/>
    <property type="match status" value="1"/>
</dbReference>
<dbReference type="Pfam" id="PF13537">
    <property type="entry name" value="GATase_7"/>
    <property type="match status" value="1"/>
</dbReference>
<dbReference type="InterPro" id="IPR006426">
    <property type="entry name" value="Asn_synth_AEB"/>
</dbReference>
<feature type="binding site" evidence="10">
    <location>
        <position position="104"/>
    </location>
    <ligand>
        <name>L-glutamine</name>
        <dbReference type="ChEBI" id="CHEBI:58359"/>
    </ligand>
</feature>
<evidence type="ECO:0000256" key="2">
    <source>
        <dbReference type="ARBA" id="ARBA00005752"/>
    </source>
</evidence>
<dbReference type="PANTHER" id="PTHR43284">
    <property type="entry name" value="ASPARAGINE SYNTHETASE (GLUTAMINE-HYDROLYZING)"/>
    <property type="match status" value="1"/>
</dbReference>
<evidence type="ECO:0000256" key="11">
    <source>
        <dbReference type="PIRSR" id="PIRSR001589-3"/>
    </source>
</evidence>
<dbReference type="GO" id="GO:0004066">
    <property type="term" value="F:asparagine synthase (glutamine-hydrolyzing) activity"/>
    <property type="evidence" value="ECO:0007669"/>
    <property type="project" value="UniProtKB-EC"/>
</dbReference>
<dbReference type="PROSITE" id="PS51278">
    <property type="entry name" value="GATASE_TYPE_2"/>
    <property type="match status" value="1"/>
</dbReference>
<keyword evidence="4 10" id="KW-0547">Nucleotide-binding</keyword>